<gene>
    <name evidence="4" type="ORF">BDW59DRAFT_162323</name>
</gene>
<dbReference type="PANTHER" id="PTHR28154">
    <property type="entry name" value="CELL WALL SYNTHESIS PROTEIN KNH1-RELATED"/>
    <property type="match status" value="1"/>
</dbReference>
<feature type="signal peptide" evidence="2">
    <location>
        <begin position="1"/>
        <end position="20"/>
    </location>
</feature>
<evidence type="ECO:0000256" key="1">
    <source>
        <dbReference type="ARBA" id="ARBA00022729"/>
    </source>
</evidence>
<comment type="caution">
    <text evidence="4">The sequence shown here is derived from an EMBL/GenBank/DDBJ whole genome shotgun (WGS) entry which is preliminary data.</text>
</comment>
<organism evidence="4 5">
    <name type="scientific">Aspergillus cavernicola</name>
    <dbReference type="NCBI Taxonomy" id="176166"/>
    <lineage>
        <taxon>Eukaryota</taxon>
        <taxon>Fungi</taxon>
        <taxon>Dikarya</taxon>
        <taxon>Ascomycota</taxon>
        <taxon>Pezizomycotina</taxon>
        <taxon>Eurotiomycetes</taxon>
        <taxon>Eurotiomycetidae</taxon>
        <taxon>Eurotiales</taxon>
        <taxon>Aspergillaceae</taxon>
        <taxon>Aspergillus</taxon>
        <taxon>Aspergillus subgen. Nidulantes</taxon>
    </lineage>
</organism>
<evidence type="ECO:0000313" key="5">
    <source>
        <dbReference type="Proteomes" id="UP001610335"/>
    </source>
</evidence>
<keyword evidence="1 2" id="KW-0732">Signal</keyword>
<dbReference type="InterPro" id="IPR008659">
    <property type="entry name" value="Kre9/Knh1_C"/>
</dbReference>
<keyword evidence="5" id="KW-1185">Reference proteome</keyword>
<dbReference type="Proteomes" id="UP001610335">
    <property type="component" value="Unassembled WGS sequence"/>
</dbReference>
<name>A0ABR4IA81_9EURO</name>
<dbReference type="EMBL" id="JBFXLS010000042">
    <property type="protein sequence ID" value="KAL2824673.1"/>
    <property type="molecule type" value="Genomic_DNA"/>
</dbReference>
<evidence type="ECO:0000259" key="3">
    <source>
        <dbReference type="Pfam" id="PF05390"/>
    </source>
</evidence>
<dbReference type="InterPro" id="IPR045328">
    <property type="entry name" value="Kre9/Knh1"/>
</dbReference>
<feature type="chain" id="PRO_5046185772" description="Yeast cell wall synthesis Kre9/Knh1 C-terminal domain-containing protein" evidence="2">
    <location>
        <begin position="21"/>
        <end position="154"/>
    </location>
</feature>
<accession>A0ABR4IA81</accession>
<reference evidence="4 5" key="1">
    <citation type="submission" date="2024-07" db="EMBL/GenBank/DDBJ databases">
        <title>Section-level genome sequencing and comparative genomics of Aspergillus sections Usti and Cavernicolus.</title>
        <authorList>
            <consortium name="Lawrence Berkeley National Laboratory"/>
            <person name="Nybo J.L."/>
            <person name="Vesth T.C."/>
            <person name="Theobald S."/>
            <person name="Frisvad J.C."/>
            <person name="Larsen T.O."/>
            <person name="Kjaerboelling I."/>
            <person name="Rothschild-Mancinelli K."/>
            <person name="Lyhne E.K."/>
            <person name="Kogle M.E."/>
            <person name="Barry K."/>
            <person name="Clum A."/>
            <person name="Na H."/>
            <person name="Ledsgaard L."/>
            <person name="Lin J."/>
            <person name="Lipzen A."/>
            <person name="Kuo A."/>
            <person name="Riley R."/>
            <person name="Mondo S."/>
            <person name="LaButti K."/>
            <person name="Haridas S."/>
            <person name="Pangalinan J."/>
            <person name="Salamov A.A."/>
            <person name="Simmons B.A."/>
            <person name="Magnuson J.K."/>
            <person name="Chen J."/>
            <person name="Drula E."/>
            <person name="Henrissat B."/>
            <person name="Wiebenga A."/>
            <person name="Lubbers R.J."/>
            <person name="Gomes A.C."/>
            <person name="Makela M.R."/>
            <person name="Stajich J."/>
            <person name="Grigoriev I.V."/>
            <person name="Mortensen U.H."/>
            <person name="De vries R.P."/>
            <person name="Baker S.E."/>
            <person name="Andersen M.R."/>
        </authorList>
    </citation>
    <scope>NUCLEOTIDE SEQUENCE [LARGE SCALE GENOMIC DNA]</scope>
    <source>
        <strain evidence="4 5">CBS 600.67</strain>
    </source>
</reference>
<protein>
    <recommendedName>
        <fullName evidence="3">Yeast cell wall synthesis Kre9/Knh1 C-terminal domain-containing protein</fullName>
    </recommendedName>
</protein>
<dbReference type="Pfam" id="PF05390">
    <property type="entry name" value="Kre9_KNH1_C"/>
    <property type="match status" value="1"/>
</dbReference>
<evidence type="ECO:0000256" key="2">
    <source>
        <dbReference type="SAM" id="SignalP"/>
    </source>
</evidence>
<dbReference type="PANTHER" id="PTHR28154:SF1">
    <property type="entry name" value="CELL WALL SYNTHESIS PROTEIN KNH1-RELATED"/>
    <property type="match status" value="1"/>
</dbReference>
<feature type="domain" description="Yeast cell wall synthesis Kre9/Knh1 C-terminal" evidence="3">
    <location>
        <begin position="76"/>
        <end position="153"/>
    </location>
</feature>
<evidence type="ECO:0000313" key="4">
    <source>
        <dbReference type="EMBL" id="KAL2824673.1"/>
    </source>
</evidence>
<sequence>MRFIHSLTATLIFLTSTVLADIEPQVPGTDPAFKADNVVTATWDSSSSLAAKLNPRMNNSEDAVGAQKRKVAVDPYMVPYPLQTGPTRYAPLAKKPGTAIATASPTPQFPASPYKVATEYLRPGTVETTLMALETLSVTMMENAAAPAAHPKDS</sequence>
<proteinExistence type="predicted"/>